<evidence type="ECO:0000256" key="1">
    <source>
        <dbReference type="SAM" id="MobiDB-lite"/>
    </source>
</evidence>
<comment type="caution">
    <text evidence="2">The sequence shown here is derived from an EMBL/GenBank/DDBJ whole genome shotgun (WGS) entry which is preliminary data.</text>
</comment>
<proteinExistence type="predicted"/>
<accession>A0AAD4GWG5</accession>
<organism evidence="2 3">
    <name type="scientific">Aspergillus nanangensis</name>
    <dbReference type="NCBI Taxonomy" id="2582783"/>
    <lineage>
        <taxon>Eukaryota</taxon>
        <taxon>Fungi</taxon>
        <taxon>Dikarya</taxon>
        <taxon>Ascomycota</taxon>
        <taxon>Pezizomycotina</taxon>
        <taxon>Eurotiomycetes</taxon>
        <taxon>Eurotiomycetidae</taxon>
        <taxon>Eurotiales</taxon>
        <taxon>Aspergillaceae</taxon>
        <taxon>Aspergillus</taxon>
        <taxon>Aspergillus subgen. Circumdati</taxon>
    </lineage>
</organism>
<name>A0AAD4GWG5_ASPNN</name>
<dbReference type="EMBL" id="VCAU01000011">
    <property type="protein sequence ID" value="KAF9892739.1"/>
    <property type="molecule type" value="Genomic_DNA"/>
</dbReference>
<evidence type="ECO:0000313" key="3">
    <source>
        <dbReference type="Proteomes" id="UP001194746"/>
    </source>
</evidence>
<reference evidence="2" key="1">
    <citation type="journal article" date="2019" name="Beilstein J. Org. Chem.">
        <title>Nanangenines: drimane sesquiterpenoids as the dominant metabolite cohort of a novel Australian fungus, Aspergillus nanangensis.</title>
        <authorList>
            <person name="Lacey H.J."/>
            <person name="Gilchrist C.L.M."/>
            <person name="Crombie A."/>
            <person name="Kalaitzis J.A."/>
            <person name="Vuong D."/>
            <person name="Rutledge P.J."/>
            <person name="Turner P."/>
            <person name="Pitt J.I."/>
            <person name="Lacey E."/>
            <person name="Chooi Y.H."/>
            <person name="Piggott A.M."/>
        </authorList>
    </citation>
    <scope>NUCLEOTIDE SEQUENCE</scope>
    <source>
        <strain evidence="2">MST-FP2251</strain>
    </source>
</reference>
<feature type="region of interest" description="Disordered" evidence="1">
    <location>
        <begin position="262"/>
        <end position="281"/>
    </location>
</feature>
<reference evidence="2" key="2">
    <citation type="submission" date="2020-02" db="EMBL/GenBank/DDBJ databases">
        <authorList>
            <person name="Gilchrist C.L.M."/>
            <person name="Chooi Y.-H."/>
        </authorList>
    </citation>
    <scope>NUCLEOTIDE SEQUENCE</scope>
    <source>
        <strain evidence="2">MST-FP2251</strain>
    </source>
</reference>
<dbReference type="Proteomes" id="UP001194746">
    <property type="component" value="Unassembled WGS sequence"/>
</dbReference>
<dbReference type="AlphaFoldDB" id="A0AAD4GWG5"/>
<keyword evidence="3" id="KW-1185">Reference proteome</keyword>
<feature type="region of interest" description="Disordered" evidence="1">
    <location>
        <begin position="1"/>
        <end position="20"/>
    </location>
</feature>
<evidence type="ECO:0000313" key="2">
    <source>
        <dbReference type="EMBL" id="KAF9892739.1"/>
    </source>
</evidence>
<gene>
    <name evidence="2" type="ORF">FE257_001141</name>
</gene>
<protein>
    <submittedName>
        <fullName evidence="2">Uncharacterized protein</fullName>
    </submittedName>
</protein>
<feature type="region of interest" description="Disordered" evidence="1">
    <location>
        <begin position="306"/>
        <end position="329"/>
    </location>
</feature>
<sequence>MTSPTVDVEVTPNPRTREENQERAFIAASRRKDRSLDARLESANRASLLHKQRTGKALLITREIVEKEAMYEEVDDRYREKLNRMIQAQTMQIHDDFPHNLLASLPFRPIGLQQRRASNMATPRHTIDGVRKMSLDLTGLRSSIAEGMHSSPVASPMHMSQQNYMMSSPPYDGSSHTPSYPNVVPVSSGQLPSYLAQGQAHPSTAAWSSAIGPQHARASWTGLQPNGLSLGDPTMSAPPRQFRDRMGSAPVIPVHAVASASGARTASQHARNRSEPGQFMGRGFTSTTTSPPMDMLSTEPLPTPELCPTPSTPHSPTSGAKQGGFLSFDGLDKDGSETLGFSHGFCDEDFANFNQYAISLNHSTPLQEGELKFDELVALDDYPVNV</sequence>